<feature type="domain" description="Carbohydrate kinase FGGY N-terminal" evidence="7">
    <location>
        <begin position="7"/>
        <end position="249"/>
    </location>
</feature>
<dbReference type="InterPro" id="IPR018485">
    <property type="entry name" value="FGGY_C"/>
</dbReference>
<evidence type="ECO:0000313" key="9">
    <source>
        <dbReference type="EMBL" id="GGE10531.1"/>
    </source>
</evidence>
<evidence type="ECO:0000313" key="10">
    <source>
        <dbReference type="Proteomes" id="UP000644699"/>
    </source>
</evidence>
<organism evidence="9 10">
    <name type="scientific">Aureimonas endophytica</name>
    <dbReference type="NCBI Taxonomy" id="2027858"/>
    <lineage>
        <taxon>Bacteria</taxon>
        <taxon>Pseudomonadati</taxon>
        <taxon>Pseudomonadota</taxon>
        <taxon>Alphaproteobacteria</taxon>
        <taxon>Hyphomicrobiales</taxon>
        <taxon>Aurantimonadaceae</taxon>
        <taxon>Aureimonas</taxon>
    </lineage>
</organism>
<gene>
    <name evidence="9" type="ORF">GCM10011390_31970</name>
</gene>
<keyword evidence="2" id="KW-0808">Transferase</keyword>
<keyword evidence="4 9" id="KW-0418">Kinase</keyword>
<dbReference type="GO" id="GO:0005524">
    <property type="term" value="F:ATP binding"/>
    <property type="evidence" value="ECO:0007669"/>
    <property type="project" value="UniProtKB-KW"/>
</dbReference>
<dbReference type="CDD" id="cd07769">
    <property type="entry name" value="ASKHA_NBD_FGGY_GK"/>
    <property type="match status" value="1"/>
</dbReference>
<protein>
    <submittedName>
        <fullName evidence="9">Glycerol kinase</fullName>
    </submittedName>
</protein>
<evidence type="ECO:0000256" key="3">
    <source>
        <dbReference type="ARBA" id="ARBA00022741"/>
    </source>
</evidence>
<dbReference type="GO" id="GO:0006071">
    <property type="term" value="P:glycerol metabolic process"/>
    <property type="evidence" value="ECO:0007669"/>
    <property type="project" value="TreeGrafter"/>
</dbReference>
<dbReference type="InterPro" id="IPR043129">
    <property type="entry name" value="ATPase_NBD"/>
</dbReference>
<comment type="similarity">
    <text evidence="1">Belongs to the FGGY kinase family.</text>
</comment>
<dbReference type="AlphaFoldDB" id="A0A916ZSC0"/>
<keyword evidence="10" id="KW-1185">Reference proteome</keyword>
<dbReference type="SUPFAM" id="SSF53067">
    <property type="entry name" value="Actin-like ATPase domain"/>
    <property type="match status" value="2"/>
</dbReference>
<name>A0A916ZSC0_9HYPH</name>
<dbReference type="PANTHER" id="PTHR10196">
    <property type="entry name" value="SUGAR KINASE"/>
    <property type="match status" value="1"/>
</dbReference>
<proteinExistence type="inferred from homology"/>
<dbReference type="Gene3D" id="3.30.420.40">
    <property type="match status" value="2"/>
</dbReference>
<dbReference type="InterPro" id="IPR018484">
    <property type="entry name" value="FGGY_N"/>
</dbReference>
<evidence type="ECO:0000256" key="6">
    <source>
        <dbReference type="SAM" id="MobiDB-lite"/>
    </source>
</evidence>
<dbReference type="Pfam" id="PF02782">
    <property type="entry name" value="FGGY_C"/>
    <property type="match status" value="1"/>
</dbReference>
<evidence type="ECO:0000256" key="2">
    <source>
        <dbReference type="ARBA" id="ARBA00022679"/>
    </source>
</evidence>
<dbReference type="GO" id="GO:0005829">
    <property type="term" value="C:cytosol"/>
    <property type="evidence" value="ECO:0007669"/>
    <property type="project" value="TreeGrafter"/>
</dbReference>
<evidence type="ECO:0000259" key="7">
    <source>
        <dbReference type="Pfam" id="PF00370"/>
    </source>
</evidence>
<evidence type="ECO:0000256" key="5">
    <source>
        <dbReference type="ARBA" id="ARBA00022840"/>
    </source>
</evidence>
<dbReference type="InterPro" id="IPR000577">
    <property type="entry name" value="Carb_kinase_FGGY"/>
</dbReference>
<dbReference type="EMBL" id="BMIQ01000005">
    <property type="protein sequence ID" value="GGE10531.1"/>
    <property type="molecule type" value="Genomic_DNA"/>
</dbReference>
<reference evidence="9" key="2">
    <citation type="submission" date="2020-09" db="EMBL/GenBank/DDBJ databases">
        <authorList>
            <person name="Sun Q."/>
            <person name="Zhou Y."/>
        </authorList>
    </citation>
    <scope>NUCLEOTIDE SEQUENCE</scope>
    <source>
        <strain evidence="9">CGMCC 1.15367</strain>
    </source>
</reference>
<accession>A0A916ZSC0</accession>
<feature type="region of interest" description="Disordered" evidence="6">
    <location>
        <begin position="489"/>
        <end position="509"/>
    </location>
</feature>
<dbReference type="GO" id="GO:0004370">
    <property type="term" value="F:glycerol kinase activity"/>
    <property type="evidence" value="ECO:0007669"/>
    <property type="project" value="TreeGrafter"/>
</dbReference>
<keyword evidence="3" id="KW-0547">Nucleotide-binding</keyword>
<dbReference type="RefSeq" id="WP_188910229.1">
    <property type="nucleotide sequence ID" value="NZ_BMIQ01000005.1"/>
</dbReference>
<feature type="domain" description="Carbohydrate kinase FGGY C-terminal" evidence="8">
    <location>
        <begin position="259"/>
        <end position="445"/>
    </location>
</feature>
<comment type="caution">
    <text evidence="9">The sequence shown here is derived from an EMBL/GenBank/DDBJ whole genome shotgun (WGS) entry which is preliminary data.</text>
</comment>
<keyword evidence="5" id="KW-0067">ATP-binding</keyword>
<dbReference type="Proteomes" id="UP000644699">
    <property type="component" value="Unassembled WGS sequence"/>
</dbReference>
<dbReference type="Pfam" id="PF00370">
    <property type="entry name" value="FGGY_N"/>
    <property type="match status" value="1"/>
</dbReference>
<evidence type="ECO:0000256" key="4">
    <source>
        <dbReference type="ARBA" id="ARBA00022777"/>
    </source>
</evidence>
<dbReference type="PIRSF" id="PIRSF000538">
    <property type="entry name" value="GlpK"/>
    <property type="match status" value="1"/>
</dbReference>
<reference evidence="9" key="1">
    <citation type="journal article" date="2014" name="Int. J. Syst. Evol. Microbiol.">
        <title>Complete genome sequence of Corynebacterium casei LMG S-19264T (=DSM 44701T), isolated from a smear-ripened cheese.</title>
        <authorList>
            <consortium name="US DOE Joint Genome Institute (JGI-PGF)"/>
            <person name="Walter F."/>
            <person name="Albersmeier A."/>
            <person name="Kalinowski J."/>
            <person name="Ruckert C."/>
        </authorList>
    </citation>
    <scope>NUCLEOTIDE SEQUENCE</scope>
    <source>
        <strain evidence="9">CGMCC 1.15367</strain>
    </source>
</reference>
<sequence>MAAADLLLAIDQGTSSTKCLLIDRAGTVVAEGAAPLGETCPQPGHVEQDPEEIWQSLKTAVARTFERADAARVAAVGLSTQRESILLWDKATGKALSPLLSWQDQRTVELARRIGTGEARRTVRRLSGLPLDPMFSALKAAWLLDRFDPERRRAEAGEIALGTVDSWLLWKLGGEHVTEIGNASRTQLLDTARAEWSPELCDLFRVPMAALPRLLPSVGPFPAVRGLAPLRDGTPVTAVLGDSHAALFGHGAFRPGSVKATFGTGSSVMGLVGEAAGAMDPGTCLTIGWQIEPGRPAFAAEGNIRSAGSTLRWLAAIFDRPVAELVAEALEAPAAGIHLVPAFNGLGAPYWDDGATAILSGFKLGTSRGAIMRAGLESIAHQVADVVASVERTTGRRIERLFADGGPSGNDDLMRMQADFADLTVLRAPVAGLSAIGAAHLAGLSAGLWSLADLEALPRRRDIFEPRSSADERAAARAAWAGAVARARGEAGTPSGLRPDAAPAPALAG</sequence>
<dbReference type="PANTHER" id="PTHR10196:SF69">
    <property type="entry name" value="GLYCEROL KINASE"/>
    <property type="match status" value="1"/>
</dbReference>
<evidence type="ECO:0000256" key="1">
    <source>
        <dbReference type="ARBA" id="ARBA00009156"/>
    </source>
</evidence>
<evidence type="ECO:0000259" key="8">
    <source>
        <dbReference type="Pfam" id="PF02782"/>
    </source>
</evidence>
<feature type="compositionally biased region" description="Low complexity" evidence="6">
    <location>
        <begin position="499"/>
        <end position="509"/>
    </location>
</feature>